<proteinExistence type="predicted"/>
<evidence type="ECO:0008006" key="3">
    <source>
        <dbReference type="Google" id="ProtNLM"/>
    </source>
</evidence>
<accession>A0A074LJ27</accession>
<keyword evidence="2" id="KW-1185">Reference proteome</keyword>
<dbReference type="AlphaFoldDB" id="A0A074LJ27"/>
<dbReference type="PROSITE" id="PS51257">
    <property type="entry name" value="PROKAR_LIPOPROTEIN"/>
    <property type="match status" value="1"/>
</dbReference>
<evidence type="ECO:0000313" key="1">
    <source>
        <dbReference type="EMBL" id="KEO73817.1"/>
    </source>
</evidence>
<dbReference type="EMBL" id="JMIH01000018">
    <property type="protein sequence ID" value="KEO73817.1"/>
    <property type="molecule type" value="Genomic_DNA"/>
</dbReference>
<evidence type="ECO:0000313" key="2">
    <source>
        <dbReference type="Proteomes" id="UP000027821"/>
    </source>
</evidence>
<dbReference type="eggNOG" id="ENOG502ZUNK">
    <property type="taxonomic scope" value="Bacteria"/>
</dbReference>
<comment type="caution">
    <text evidence="1">The sequence shown here is derived from an EMBL/GenBank/DDBJ whole genome shotgun (WGS) entry which is preliminary data.</text>
</comment>
<name>A0A074LJ27_9BACT</name>
<dbReference type="Proteomes" id="UP000027821">
    <property type="component" value="Unassembled WGS sequence"/>
</dbReference>
<organism evidence="1 2">
    <name type="scientific">Anditalea andensis</name>
    <dbReference type="NCBI Taxonomy" id="1048983"/>
    <lineage>
        <taxon>Bacteria</taxon>
        <taxon>Pseudomonadati</taxon>
        <taxon>Bacteroidota</taxon>
        <taxon>Cytophagia</taxon>
        <taxon>Cytophagales</taxon>
        <taxon>Cytophagaceae</taxon>
        <taxon>Anditalea</taxon>
    </lineage>
</organism>
<dbReference type="OrthoDB" id="826050at2"/>
<dbReference type="STRING" id="1048983.EL17_09940"/>
<protein>
    <recommendedName>
        <fullName evidence="3">DUF4595 domain-containing protein</fullName>
    </recommendedName>
</protein>
<sequence length="253" mass="30059">MKISYKISLYFPLLFLLFGCQNEEHPMVDDNTENQELFDILNGNLLMPSGELAMVYTFLLNSSDYRSVQHRYYDEDLNTVLTVNLNHDKDTLGASIYFYDHQGRLETKKSYGYNEGSFSWTGNLRSTFNAEGTIETVDLILSDGSPPRFRLRNIYNERGLLQVTEYSDEERNEYIYEDNILVRMNYIIGESIYMKYIYRYNDQEQLQAKQTTIHGGGDAFQYFYDEEGRLKEERENSPQWGYSILERRMYEYY</sequence>
<reference evidence="1 2" key="1">
    <citation type="submission" date="2014-04" db="EMBL/GenBank/DDBJ databases">
        <title>Characterization and application of a salt tolerant electro-active bacterium.</title>
        <authorList>
            <person name="Yang L."/>
            <person name="Wei S."/>
            <person name="Tay Q.X.M."/>
        </authorList>
    </citation>
    <scope>NUCLEOTIDE SEQUENCE [LARGE SCALE GENOMIC DNA]</scope>
    <source>
        <strain evidence="1 2">LY1</strain>
    </source>
</reference>
<gene>
    <name evidence="1" type="ORF">EL17_09940</name>
</gene>
<dbReference type="RefSeq" id="WP_035073803.1">
    <property type="nucleotide sequence ID" value="NZ_JMIH01000018.1"/>
</dbReference>